<accession>A0ABW8MW17</accession>
<dbReference type="PANTHER" id="PTHR30118">
    <property type="entry name" value="HTH-TYPE TRANSCRIPTIONAL REGULATOR LEUO-RELATED"/>
    <property type="match status" value="1"/>
</dbReference>
<dbReference type="InterPro" id="IPR005119">
    <property type="entry name" value="LysR_subst-bd"/>
</dbReference>
<reference evidence="6 7" key="2">
    <citation type="submission" date="2024-11" db="EMBL/GenBank/DDBJ databases">
        <title>Using genomics to understand microbial adaptation to soil warming.</title>
        <authorList>
            <person name="Deangelis K.M. PhD."/>
        </authorList>
    </citation>
    <scope>NUCLEOTIDE SEQUENCE [LARGE SCALE GENOMIC DNA]</scope>
    <source>
        <strain evidence="6 7">GAS97</strain>
    </source>
</reference>
<dbReference type="SUPFAM" id="SSF46785">
    <property type="entry name" value="Winged helix' DNA-binding domain"/>
    <property type="match status" value="1"/>
</dbReference>
<dbReference type="Pfam" id="PF00126">
    <property type="entry name" value="HTH_1"/>
    <property type="match status" value="1"/>
</dbReference>
<evidence type="ECO:0000313" key="7">
    <source>
        <dbReference type="Proteomes" id="UP001620514"/>
    </source>
</evidence>
<protein>
    <submittedName>
        <fullName evidence="6">DNA-binding transcriptional LysR family regulator</fullName>
    </submittedName>
</protein>
<name>A0ABW8MW17_9BURK</name>
<reference evidence="6 7" key="1">
    <citation type="submission" date="2024-10" db="EMBL/GenBank/DDBJ databases">
        <authorList>
            <person name="Deangelis K."/>
            <person name="Huntemann M."/>
            <person name="Clum A."/>
            <person name="Wang J."/>
            <person name="Palaniappan K."/>
            <person name="Ritter S."/>
            <person name="Chen I.-M."/>
            <person name="Stamatis D."/>
            <person name="Reddy T."/>
            <person name="O'Malley R."/>
            <person name="Daum C."/>
            <person name="Ng V."/>
            <person name="Ivanova N."/>
            <person name="Kyrpides N."/>
            <person name="Woyke T."/>
        </authorList>
    </citation>
    <scope>NUCLEOTIDE SEQUENCE [LARGE SCALE GENOMIC DNA]</scope>
    <source>
        <strain evidence="6 7">GAS97</strain>
    </source>
</reference>
<dbReference type="InterPro" id="IPR036388">
    <property type="entry name" value="WH-like_DNA-bd_sf"/>
</dbReference>
<dbReference type="PANTHER" id="PTHR30118:SF15">
    <property type="entry name" value="TRANSCRIPTIONAL REGULATORY PROTEIN"/>
    <property type="match status" value="1"/>
</dbReference>
<proteinExistence type="inferred from homology"/>
<dbReference type="InterPro" id="IPR050389">
    <property type="entry name" value="LysR-type_TF"/>
</dbReference>
<keyword evidence="7" id="KW-1185">Reference proteome</keyword>
<dbReference type="InterPro" id="IPR000847">
    <property type="entry name" value="LysR_HTH_N"/>
</dbReference>
<evidence type="ECO:0000256" key="4">
    <source>
        <dbReference type="ARBA" id="ARBA00023163"/>
    </source>
</evidence>
<keyword evidence="2" id="KW-0805">Transcription regulation</keyword>
<dbReference type="PROSITE" id="PS50931">
    <property type="entry name" value="HTH_LYSR"/>
    <property type="match status" value="1"/>
</dbReference>
<comment type="similarity">
    <text evidence="1">Belongs to the LysR transcriptional regulatory family.</text>
</comment>
<dbReference type="RefSeq" id="WP_404613848.1">
    <property type="nucleotide sequence ID" value="NZ_JBIYDN010000040.1"/>
</dbReference>
<evidence type="ECO:0000313" key="6">
    <source>
        <dbReference type="EMBL" id="MFK4447920.1"/>
    </source>
</evidence>
<dbReference type="Proteomes" id="UP001620514">
    <property type="component" value="Unassembled WGS sequence"/>
</dbReference>
<dbReference type="Pfam" id="PF03466">
    <property type="entry name" value="LysR_substrate"/>
    <property type="match status" value="1"/>
</dbReference>
<dbReference type="GO" id="GO:0003677">
    <property type="term" value="F:DNA binding"/>
    <property type="evidence" value="ECO:0007669"/>
    <property type="project" value="UniProtKB-KW"/>
</dbReference>
<sequence length="307" mass="34473">MPISDIEPAYSLTLAEIRAFCMVCEFGNLSQVAVHLGISQSSVSQMVQRWRQVVGDQLFVRSRYGVTPTEAALALRQRIQPLLNEMRLALAQPLGFDAMKSDRIFKLHMSDIGQLVFLSELVSHLSKRAPHVRLFVRNFAWDDIETALGSGDVDIAMGSLPMIKGRVHARTLRAERYVTIMRRKHHLAKAKLDLAAFASAEHLVIDSTSSGHSLIEGVLRAKGIHRRIGLSIPHYLAIEGVLARSDYLLTVPEVAVSVLHQVSAYHIVPTPLQLPTFDIRVHWHERSKHDDGVQWLRNSIVEMFATQ</sequence>
<keyword evidence="3 6" id="KW-0238">DNA-binding</keyword>
<evidence type="ECO:0000256" key="1">
    <source>
        <dbReference type="ARBA" id="ARBA00009437"/>
    </source>
</evidence>
<comment type="caution">
    <text evidence="6">The sequence shown here is derived from an EMBL/GenBank/DDBJ whole genome shotgun (WGS) entry which is preliminary data.</text>
</comment>
<dbReference type="CDD" id="cd08459">
    <property type="entry name" value="PBP2_DntR_NahR_LinR_like"/>
    <property type="match status" value="1"/>
</dbReference>
<feature type="domain" description="HTH lysR-type" evidence="5">
    <location>
        <begin position="12"/>
        <end position="69"/>
    </location>
</feature>
<dbReference type="InterPro" id="IPR036390">
    <property type="entry name" value="WH_DNA-bd_sf"/>
</dbReference>
<evidence type="ECO:0000259" key="5">
    <source>
        <dbReference type="PROSITE" id="PS50931"/>
    </source>
</evidence>
<dbReference type="Gene3D" id="3.40.190.10">
    <property type="entry name" value="Periplasmic binding protein-like II"/>
    <property type="match status" value="2"/>
</dbReference>
<evidence type="ECO:0000256" key="2">
    <source>
        <dbReference type="ARBA" id="ARBA00023015"/>
    </source>
</evidence>
<dbReference type="EMBL" id="JBIYDN010000040">
    <property type="protein sequence ID" value="MFK4447920.1"/>
    <property type="molecule type" value="Genomic_DNA"/>
</dbReference>
<organism evidence="6 7">
    <name type="scientific">Caballeronia udeis</name>
    <dbReference type="NCBI Taxonomy" id="1232866"/>
    <lineage>
        <taxon>Bacteria</taxon>
        <taxon>Pseudomonadati</taxon>
        <taxon>Pseudomonadota</taxon>
        <taxon>Betaproteobacteria</taxon>
        <taxon>Burkholderiales</taxon>
        <taxon>Burkholderiaceae</taxon>
        <taxon>Caballeronia</taxon>
    </lineage>
</organism>
<keyword evidence="4" id="KW-0804">Transcription</keyword>
<gene>
    <name evidence="6" type="ORF">ABH943_007959</name>
</gene>
<dbReference type="Gene3D" id="1.10.10.10">
    <property type="entry name" value="Winged helix-like DNA-binding domain superfamily/Winged helix DNA-binding domain"/>
    <property type="match status" value="1"/>
</dbReference>
<dbReference type="SUPFAM" id="SSF53850">
    <property type="entry name" value="Periplasmic binding protein-like II"/>
    <property type="match status" value="1"/>
</dbReference>
<evidence type="ECO:0000256" key="3">
    <source>
        <dbReference type="ARBA" id="ARBA00023125"/>
    </source>
</evidence>